<dbReference type="PANTHER" id="PTHR12947">
    <property type="entry name" value="AMSH-LIKE PROTEASE"/>
    <property type="match status" value="1"/>
</dbReference>
<protein>
    <recommendedName>
        <fullName evidence="10">MPN domain-containing protein</fullName>
    </recommendedName>
</protein>
<dbReference type="GO" id="GO:0070536">
    <property type="term" value="P:protein K63-linked deubiquitination"/>
    <property type="evidence" value="ECO:0007669"/>
    <property type="project" value="InterPro"/>
</dbReference>
<dbReference type="OrthoDB" id="3640at2759"/>
<keyword evidence="12" id="KW-1185">Reference proteome</keyword>
<dbReference type="CDD" id="cd08066">
    <property type="entry name" value="MPN_AMSH_like"/>
    <property type="match status" value="1"/>
</dbReference>
<gene>
    <name evidence="11" type="ORF">CCAM_LOCUS24203</name>
</gene>
<proteinExistence type="inferred from homology"/>
<organism evidence="11 12">
    <name type="scientific">Cuscuta campestris</name>
    <dbReference type="NCBI Taxonomy" id="132261"/>
    <lineage>
        <taxon>Eukaryota</taxon>
        <taxon>Viridiplantae</taxon>
        <taxon>Streptophyta</taxon>
        <taxon>Embryophyta</taxon>
        <taxon>Tracheophyta</taxon>
        <taxon>Spermatophyta</taxon>
        <taxon>Magnoliopsida</taxon>
        <taxon>eudicotyledons</taxon>
        <taxon>Gunneridae</taxon>
        <taxon>Pentapetalae</taxon>
        <taxon>asterids</taxon>
        <taxon>lamiids</taxon>
        <taxon>Solanales</taxon>
        <taxon>Convolvulaceae</taxon>
        <taxon>Cuscuteae</taxon>
        <taxon>Cuscuta</taxon>
        <taxon>Cuscuta subgen. Grammica</taxon>
        <taxon>Cuscuta sect. Cleistogrammica</taxon>
    </lineage>
</organism>
<dbReference type="Gene3D" id="1.20.58.80">
    <property type="entry name" value="Phosphotransferase system, lactose/cellobiose-type IIA subunit"/>
    <property type="match status" value="1"/>
</dbReference>
<dbReference type="GO" id="GO:0140492">
    <property type="term" value="F:metal-dependent deubiquitinase activity"/>
    <property type="evidence" value="ECO:0007669"/>
    <property type="project" value="InterPro"/>
</dbReference>
<evidence type="ECO:0000259" key="10">
    <source>
        <dbReference type="PROSITE" id="PS50249"/>
    </source>
</evidence>
<evidence type="ECO:0000256" key="8">
    <source>
        <dbReference type="ARBA" id="ARBA00023049"/>
    </source>
</evidence>
<comment type="similarity">
    <text evidence="2">Belongs to the peptidase M67C family.</text>
</comment>
<dbReference type="EMBL" id="OOIL02002358">
    <property type="protein sequence ID" value="VFQ82427.1"/>
    <property type="molecule type" value="Genomic_DNA"/>
</dbReference>
<keyword evidence="3" id="KW-0645">Protease</keyword>
<keyword evidence="8" id="KW-0482">Metalloprotease</keyword>
<feature type="region of interest" description="Disordered" evidence="9">
    <location>
        <begin position="289"/>
        <end position="323"/>
    </location>
</feature>
<feature type="domain" description="MPN" evidence="10">
    <location>
        <begin position="367"/>
        <end position="495"/>
    </location>
</feature>
<keyword evidence="6" id="KW-0378">Hydrolase</keyword>
<dbReference type="InterPro" id="IPR037518">
    <property type="entry name" value="MPN"/>
</dbReference>
<feature type="region of interest" description="Disordered" evidence="9">
    <location>
        <begin position="196"/>
        <end position="217"/>
    </location>
</feature>
<evidence type="ECO:0000313" key="12">
    <source>
        <dbReference type="Proteomes" id="UP000595140"/>
    </source>
</evidence>
<name>A0A484M1H3_9ASTE</name>
<evidence type="ECO:0000256" key="2">
    <source>
        <dbReference type="ARBA" id="ARBA00010981"/>
    </source>
</evidence>
<sequence length="541" mass="60552">MITRSSSSPGRINIALSAKKLDVDHRFSLRVYFRIADNILKQADIFREEGNIIDLYVMLLRFSSLVSETIPCHRDYRLSPQYNKVYLRKKLLNAVAELEDLKPAVQKKIEDLNRKSIHLPNKLGNYNKGNLLGCSQDRHVVKKQNFCSYGTKAPSFTTPEYFHQGPRPQQLLAKPVDDQFLRLSISMTRPKEDTLTRHSILGPNGLHGQRQLPPSNARITYPTNVDATPVEIPSGNGIQQFKGDVVLIGKDTNIYLGSQKKPETTVPNNNYNPMHCVEEPPSLISFETEESPMEKEVTPQPSPPPVHPETQDLIPSPQVPQQPSPLPVLAEVHDLLPKTPSHAPEAEGGLDNSLPNNLGCAEAPLQLHISTALMDTFMKLAKSDTNNNLETCGVLAGSLKNRIFYVTALIIPKQESTSDSCQTTNEEEIFEVQDKKSLFPLGWIHTHPTQSCFMSSIDVHTQYSYQIMLPEAIAIVMAPKDTSRSHGIFRLTNPGGMTVIRQCPRRGFHAHDPPVDGSPIYKHCTDVYMSSTLNFEVIDLR</sequence>
<dbReference type="Proteomes" id="UP000595140">
    <property type="component" value="Unassembled WGS sequence"/>
</dbReference>
<dbReference type="PROSITE" id="PS50249">
    <property type="entry name" value="MPN"/>
    <property type="match status" value="1"/>
</dbReference>
<keyword evidence="4" id="KW-0479">Metal-binding</keyword>
<dbReference type="PANTHER" id="PTHR12947:SF19">
    <property type="entry name" value="AMSH-LIKE UBIQUITIN THIOESTERASE 1"/>
    <property type="match status" value="1"/>
</dbReference>
<keyword evidence="7" id="KW-0862">Zinc</keyword>
<dbReference type="GO" id="GO:0005768">
    <property type="term" value="C:endosome"/>
    <property type="evidence" value="ECO:0007669"/>
    <property type="project" value="TreeGrafter"/>
</dbReference>
<dbReference type="GO" id="GO:0016020">
    <property type="term" value="C:membrane"/>
    <property type="evidence" value="ECO:0007669"/>
    <property type="project" value="TreeGrafter"/>
</dbReference>
<comment type="cofactor">
    <cofactor evidence="1">
        <name>Zn(2+)</name>
        <dbReference type="ChEBI" id="CHEBI:29105"/>
    </cofactor>
</comment>
<accession>A0A484M1H3</accession>
<dbReference type="GO" id="GO:0071108">
    <property type="term" value="P:protein K48-linked deubiquitination"/>
    <property type="evidence" value="ECO:0007669"/>
    <property type="project" value="TreeGrafter"/>
</dbReference>
<evidence type="ECO:0000256" key="9">
    <source>
        <dbReference type="SAM" id="MobiDB-lite"/>
    </source>
</evidence>
<dbReference type="InterPro" id="IPR044098">
    <property type="entry name" value="STAMBP/STALP-like_MPN"/>
</dbReference>
<dbReference type="GO" id="GO:0061578">
    <property type="term" value="F:K63-linked deubiquitinase activity"/>
    <property type="evidence" value="ECO:0007669"/>
    <property type="project" value="InterPro"/>
</dbReference>
<evidence type="ECO:0000313" key="11">
    <source>
        <dbReference type="EMBL" id="VFQ82427.1"/>
    </source>
</evidence>
<dbReference type="AlphaFoldDB" id="A0A484M1H3"/>
<dbReference type="GO" id="GO:0046872">
    <property type="term" value="F:metal ion binding"/>
    <property type="evidence" value="ECO:0007669"/>
    <property type="project" value="UniProtKB-KW"/>
</dbReference>
<dbReference type="Pfam" id="PF01398">
    <property type="entry name" value="JAB"/>
    <property type="match status" value="1"/>
</dbReference>
<evidence type="ECO:0000256" key="5">
    <source>
        <dbReference type="ARBA" id="ARBA00022786"/>
    </source>
</evidence>
<dbReference type="Pfam" id="PF08969">
    <property type="entry name" value="USP8_dimer"/>
    <property type="match status" value="1"/>
</dbReference>
<dbReference type="SUPFAM" id="SSF102712">
    <property type="entry name" value="JAB1/MPN domain"/>
    <property type="match status" value="1"/>
</dbReference>
<keyword evidence="5" id="KW-0833">Ubl conjugation pathway</keyword>
<evidence type="ECO:0000256" key="4">
    <source>
        <dbReference type="ARBA" id="ARBA00022723"/>
    </source>
</evidence>
<dbReference type="InterPro" id="IPR015063">
    <property type="entry name" value="USP8_dimer"/>
</dbReference>
<evidence type="ECO:0000256" key="7">
    <source>
        <dbReference type="ARBA" id="ARBA00022833"/>
    </source>
</evidence>
<dbReference type="GO" id="GO:0006508">
    <property type="term" value="P:proteolysis"/>
    <property type="evidence" value="ECO:0007669"/>
    <property type="project" value="UniProtKB-KW"/>
</dbReference>
<dbReference type="SMART" id="SM00232">
    <property type="entry name" value="JAB_MPN"/>
    <property type="match status" value="1"/>
</dbReference>
<dbReference type="Gene3D" id="3.40.140.10">
    <property type="entry name" value="Cytidine Deaminase, domain 2"/>
    <property type="match status" value="1"/>
</dbReference>
<evidence type="ECO:0000256" key="3">
    <source>
        <dbReference type="ARBA" id="ARBA00022670"/>
    </source>
</evidence>
<evidence type="ECO:0000256" key="1">
    <source>
        <dbReference type="ARBA" id="ARBA00001947"/>
    </source>
</evidence>
<dbReference type="InterPro" id="IPR000555">
    <property type="entry name" value="JAMM/MPN+_dom"/>
</dbReference>
<evidence type="ECO:0000256" key="6">
    <source>
        <dbReference type="ARBA" id="ARBA00022801"/>
    </source>
</evidence>
<reference evidence="11 12" key="1">
    <citation type="submission" date="2018-04" db="EMBL/GenBank/DDBJ databases">
        <authorList>
            <person name="Vogel A."/>
        </authorList>
    </citation>
    <scope>NUCLEOTIDE SEQUENCE [LARGE SCALE GENOMIC DNA]</scope>
</reference>